<dbReference type="Pfam" id="PF12796">
    <property type="entry name" value="Ank_2"/>
    <property type="match status" value="3"/>
</dbReference>
<feature type="transmembrane region" description="Helical" evidence="8">
    <location>
        <begin position="471"/>
        <end position="491"/>
    </location>
</feature>
<evidence type="ECO:0000313" key="10">
    <source>
        <dbReference type="EMBL" id="KMZ75509.1"/>
    </source>
</evidence>
<evidence type="ECO:0000256" key="8">
    <source>
        <dbReference type="SAM" id="Phobius"/>
    </source>
</evidence>
<evidence type="ECO:0000256" key="2">
    <source>
        <dbReference type="ARBA" id="ARBA00022692"/>
    </source>
</evidence>
<dbReference type="Pfam" id="PF13962">
    <property type="entry name" value="PGG"/>
    <property type="match status" value="1"/>
</dbReference>
<keyword evidence="3" id="KW-0677">Repeat</keyword>
<keyword evidence="2 8" id="KW-0812">Transmembrane</keyword>
<dbReference type="AlphaFoldDB" id="A0A0K9Q2T5"/>
<feature type="repeat" description="ANK" evidence="7">
    <location>
        <begin position="118"/>
        <end position="153"/>
    </location>
</feature>
<feature type="repeat" description="ANK" evidence="7">
    <location>
        <begin position="258"/>
        <end position="280"/>
    </location>
</feature>
<comment type="caution">
    <text evidence="10">The sequence shown here is derived from an EMBL/GenBank/DDBJ whole genome shotgun (WGS) entry which is preliminary data.</text>
</comment>
<dbReference type="Pfam" id="PF00023">
    <property type="entry name" value="Ank"/>
    <property type="match status" value="1"/>
</dbReference>
<dbReference type="PROSITE" id="PS50088">
    <property type="entry name" value="ANK_REPEAT"/>
    <property type="match status" value="6"/>
</dbReference>
<comment type="subcellular location">
    <subcellularLocation>
        <location evidence="1">Membrane</location>
        <topology evidence="1">Multi-pass membrane protein</topology>
    </subcellularLocation>
</comment>
<proteinExistence type="predicted"/>
<dbReference type="GO" id="GO:0016020">
    <property type="term" value="C:membrane"/>
    <property type="evidence" value="ECO:0000318"/>
    <property type="project" value="GO_Central"/>
</dbReference>
<dbReference type="Gene3D" id="1.25.40.20">
    <property type="entry name" value="Ankyrin repeat-containing domain"/>
    <property type="match status" value="2"/>
</dbReference>
<evidence type="ECO:0000313" key="11">
    <source>
        <dbReference type="Proteomes" id="UP000036987"/>
    </source>
</evidence>
<dbReference type="Proteomes" id="UP000036987">
    <property type="component" value="Unassembled WGS sequence"/>
</dbReference>
<dbReference type="SUPFAM" id="SSF48403">
    <property type="entry name" value="Ankyrin repeat"/>
    <property type="match status" value="1"/>
</dbReference>
<keyword evidence="11" id="KW-1185">Reference proteome</keyword>
<accession>A0A0K9Q2T5</accession>
<feature type="transmembrane region" description="Helical" evidence="8">
    <location>
        <begin position="538"/>
        <end position="554"/>
    </location>
</feature>
<feature type="transmembrane region" description="Helical" evidence="8">
    <location>
        <begin position="427"/>
        <end position="451"/>
    </location>
</feature>
<evidence type="ECO:0000256" key="1">
    <source>
        <dbReference type="ARBA" id="ARBA00004141"/>
    </source>
</evidence>
<keyword evidence="4 8" id="KW-1133">Transmembrane helix</keyword>
<evidence type="ECO:0000256" key="5">
    <source>
        <dbReference type="ARBA" id="ARBA00023043"/>
    </source>
</evidence>
<keyword evidence="5 7" id="KW-0040">ANK repeat</keyword>
<evidence type="ECO:0000256" key="4">
    <source>
        <dbReference type="ARBA" id="ARBA00022989"/>
    </source>
</evidence>
<keyword evidence="6 8" id="KW-0472">Membrane</keyword>
<dbReference type="OrthoDB" id="10040922at2759"/>
<name>A0A0K9Q2T5_ZOSMR</name>
<evidence type="ECO:0000256" key="7">
    <source>
        <dbReference type="PROSITE-ProRule" id="PRU00023"/>
    </source>
</evidence>
<evidence type="ECO:0000259" key="9">
    <source>
        <dbReference type="Pfam" id="PF13962"/>
    </source>
</evidence>
<feature type="repeat" description="ANK" evidence="7">
    <location>
        <begin position="292"/>
        <end position="316"/>
    </location>
</feature>
<feature type="domain" description="PGG" evidence="9">
    <location>
        <begin position="420"/>
        <end position="531"/>
    </location>
</feature>
<reference evidence="11" key="1">
    <citation type="journal article" date="2016" name="Nature">
        <title>The genome of the seagrass Zostera marina reveals angiosperm adaptation to the sea.</title>
        <authorList>
            <person name="Olsen J.L."/>
            <person name="Rouze P."/>
            <person name="Verhelst B."/>
            <person name="Lin Y.-C."/>
            <person name="Bayer T."/>
            <person name="Collen J."/>
            <person name="Dattolo E."/>
            <person name="De Paoli E."/>
            <person name="Dittami S."/>
            <person name="Maumus F."/>
            <person name="Michel G."/>
            <person name="Kersting A."/>
            <person name="Lauritano C."/>
            <person name="Lohaus R."/>
            <person name="Toepel M."/>
            <person name="Tonon T."/>
            <person name="Vanneste K."/>
            <person name="Amirebrahimi M."/>
            <person name="Brakel J."/>
            <person name="Bostroem C."/>
            <person name="Chovatia M."/>
            <person name="Grimwood J."/>
            <person name="Jenkins J.W."/>
            <person name="Jueterbock A."/>
            <person name="Mraz A."/>
            <person name="Stam W.T."/>
            <person name="Tice H."/>
            <person name="Bornberg-Bauer E."/>
            <person name="Green P.J."/>
            <person name="Pearson G.A."/>
            <person name="Procaccini G."/>
            <person name="Duarte C.M."/>
            <person name="Schmutz J."/>
            <person name="Reusch T.B.H."/>
            <person name="Van de Peer Y."/>
        </authorList>
    </citation>
    <scope>NUCLEOTIDE SEQUENCE [LARGE SCALE GENOMIC DNA]</scope>
    <source>
        <strain evidence="11">cv. Finnish</strain>
    </source>
</reference>
<sequence>MGTENWETMDIELWNVVSLGNFVQLNALANLQTAENYYRSFAAGKNNILHIAGKFGSIYCAIFIGNQVSSTTLRNLLIQPNCRGNTPLHCAVLSQHSNLVDFFISKMNGDEIKLKNNKGDTALHLAVAGESHENLKITRILVEKCPDLGKENNSSKEYPIYIAAERGSLEILQCLLRFRDFPVIGPGGKTALHVALARRNVEIVRYLVENRRELAAQKDDQGSTPLHYVASCGDLEMTRSILNAGSNQQYIAHICDNNGTYPIHVAASQGNVEIIQLILQSRRDSFELVDNSGRNFLHVAVNEGRTKVVKFLIEEGELKYFLINQQDDNGDTPLHLAVRKHDLVMVKLLLKFENLSKVLRNIDGMTALDLMDSELASSPNYQQLSLIGAELIMSGTEFSAKRLDGLKRKFPHAYQDISHLQGTTKNVIIVSVLIATVTFAAGFTIPGGYISDSGGPNAGFAVLSHVAAFKVFMISNALASTTSLYSTFVLIQSLYFTDEIAISHMIRRGKSLLLISSVGMMVAFSTGTYVVIPPDLKWFAVLVIVLLVLIPIFFRSGLVRINPVFGVTMENYLLYKNLWIFPFRKDLKIGLKWWGYKLSPKLHFFL</sequence>
<feature type="repeat" description="ANK" evidence="7">
    <location>
        <begin position="187"/>
        <end position="219"/>
    </location>
</feature>
<dbReference type="EMBL" id="LFYR01000167">
    <property type="protein sequence ID" value="KMZ75509.1"/>
    <property type="molecule type" value="Genomic_DNA"/>
</dbReference>
<organism evidence="10 11">
    <name type="scientific">Zostera marina</name>
    <name type="common">Eelgrass</name>
    <dbReference type="NCBI Taxonomy" id="29655"/>
    <lineage>
        <taxon>Eukaryota</taxon>
        <taxon>Viridiplantae</taxon>
        <taxon>Streptophyta</taxon>
        <taxon>Embryophyta</taxon>
        <taxon>Tracheophyta</taxon>
        <taxon>Spermatophyta</taxon>
        <taxon>Magnoliopsida</taxon>
        <taxon>Liliopsida</taxon>
        <taxon>Zosteraceae</taxon>
        <taxon>Zostera</taxon>
    </lineage>
</organism>
<dbReference type="InterPro" id="IPR002110">
    <property type="entry name" value="Ankyrin_rpt"/>
</dbReference>
<evidence type="ECO:0000256" key="6">
    <source>
        <dbReference type="ARBA" id="ARBA00023136"/>
    </source>
</evidence>
<feature type="repeat" description="ANK" evidence="7">
    <location>
        <begin position="329"/>
        <end position="351"/>
    </location>
</feature>
<gene>
    <name evidence="10" type="ORF">ZOSMA_114G01070</name>
</gene>
<dbReference type="OMA" id="EIAISHM"/>
<dbReference type="PANTHER" id="PTHR24186">
    <property type="entry name" value="PROTEIN PHOSPHATASE 1 REGULATORY SUBUNIT"/>
    <property type="match status" value="1"/>
</dbReference>
<dbReference type="InterPro" id="IPR026961">
    <property type="entry name" value="PGG_dom"/>
</dbReference>
<protein>
    <recommendedName>
        <fullName evidence="9">PGG domain-containing protein</fullName>
    </recommendedName>
</protein>
<dbReference type="InterPro" id="IPR036770">
    <property type="entry name" value="Ankyrin_rpt-contain_sf"/>
</dbReference>
<dbReference type="STRING" id="29655.A0A0K9Q2T5"/>
<dbReference type="PROSITE" id="PS50297">
    <property type="entry name" value="ANK_REP_REGION"/>
    <property type="match status" value="5"/>
</dbReference>
<feature type="repeat" description="ANK" evidence="7">
    <location>
        <begin position="221"/>
        <end position="247"/>
    </location>
</feature>
<feature type="transmembrane region" description="Helical" evidence="8">
    <location>
        <begin position="512"/>
        <end position="532"/>
    </location>
</feature>
<evidence type="ECO:0000256" key="3">
    <source>
        <dbReference type="ARBA" id="ARBA00022737"/>
    </source>
</evidence>
<dbReference type="PANTHER" id="PTHR24186:SF50">
    <property type="entry name" value="ANKYRIN REPEAT-CONTAINING PROTEIN ITN1-LIKE ISOFORM X1"/>
    <property type="match status" value="1"/>
</dbReference>
<dbReference type="SMART" id="SM00248">
    <property type="entry name" value="ANK"/>
    <property type="match status" value="9"/>
</dbReference>